<dbReference type="STRING" id="589924.Ferp_0466"/>
<protein>
    <submittedName>
        <fullName evidence="1">Uncharacterized protein</fullName>
    </submittedName>
</protein>
<dbReference type="OrthoDB" id="102582at2157"/>
<reference evidence="1 2" key="2">
    <citation type="journal article" date="2011" name="Stand. Genomic Sci.">
        <title>Complete genome sequence of Ferroglobus placidus AEDII12DO.</title>
        <authorList>
            <person name="Anderson I."/>
            <person name="Risso C."/>
            <person name="Holmes D."/>
            <person name="Lucas S."/>
            <person name="Copeland A."/>
            <person name="Lapidus A."/>
            <person name="Cheng J.F."/>
            <person name="Bruce D."/>
            <person name="Goodwin L."/>
            <person name="Pitluck S."/>
            <person name="Saunders E."/>
            <person name="Brettin T."/>
            <person name="Detter J.C."/>
            <person name="Han C."/>
            <person name="Tapia R."/>
            <person name="Larimer F."/>
            <person name="Land M."/>
            <person name="Hauser L."/>
            <person name="Woyke T."/>
            <person name="Lovley D."/>
            <person name="Kyrpides N."/>
            <person name="Ivanova N."/>
        </authorList>
    </citation>
    <scope>NUCLEOTIDE SEQUENCE [LARGE SCALE GENOMIC DNA]</scope>
    <source>
        <strain evidence="2">DSM 10642 / AEDII12DO</strain>
    </source>
</reference>
<dbReference type="HOGENOM" id="CLU_2204012_0_0_2"/>
<accession>D3S307</accession>
<dbReference type="KEGG" id="fpl:Ferp_0466"/>
<sequence>MREESRDAMRVYLNKIGEFELSDSLAFSVSYDEQGLWCVENDEVEIYGYGSTFHEAVKDLEESLRSLLIGFLAFPDEKLNERSKEIKLALSKYINIDKYKKVYDPLR</sequence>
<organism evidence="1 2">
    <name type="scientific">Ferroglobus placidus (strain DSM 10642 / AEDII12DO)</name>
    <dbReference type="NCBI Taxonomy" id="589924"/>
    <lineage>
        <taxon>Archaea</taxon>
        <taxon>Methanobacteriati</taxon>
        <taxon>Methanobacteriota</taxon>
        <taxon>Archaeoglobi</taxon>
        <taxon>Archaeoglobales</taxon>
        <taxon>Archaeoglobaceae</taxon>
        <taxon>Ferroglobus</taxon>
    </lineage>
</organism>
<dbReference type="RefSeq" id="WP_012964986.1">
    <property type="nucleotide sequence ID" value="NC_013849.1"/>
</dbReference>
<dbReference type="eggNOG" id="arCOG08223">
    <property type="taxonomic scope" value="Archaea"/>
</dbReference>
<dbReference type="EMBL" id="CP001899">
    <property type="protein sequence ID" value="ADC64640.1"/>
    <property type="molecule type" value="Genomic_DNA"/>
</dbReference>
<gene>
    <name evidence="1" type="ordered locus">Ferp_0466</name>
</gene>
<dbReference type="Proteomes" id="UP000002613">
    <property type="component" value="Chromosome"/>
</dbReference>
<keyword evidence="2" id="KW-1185">Reference proteome</keyword>
<dbReference type="PaxDb" id="589924-Ferp_0466"/>
<reference evidence="2" key="1">
    <citation type="submission" date="2010-02" db="EMBL/GenBank/DDBJ databases">
        <title>Complete sequence of Ferroglobus placidus DSM 10642.</title>
        <authorList>
            <consortium name="US DOE Joint Genome Institute"/>
            <person name="Lucas S."/>
            <person name="Copeland A."/>
            <person name="Lapidus A."/>
            <person name="Cheng J.-F."/>
            <person name="Bruce D."/>
            <person name="Goodwin L."/>
            <person name="Pitluck S."/>
            <person name="Saunders E."/>
            <person name="Brettin T."/>
            <person name="Detter J.C."/>
            <person name="Han C."/>
            <person name="Tapia R."/>
            <person name="Larimer F."/>
            <person name="Land M."/>
            <person name="Hauser L."/>
            <person name="Kyrpides N."/>
            <person name="Ivanova N."/>
            <person name="Holmes D."/>
            <person name="Lovley D."/>
            <person name="Kyrpides N."/>
            <person name="Anderson I.J."/>
            <person name="Woyke T."/>
        </authorList>
    </citation>
    <scope>NUCLEOTIDE SEQUENCE [LARGE SCALE GENOMIC DNA]</scope>
    <source>
        <strain evidence="2">DSM 10642 / AEDII12DO</strain>
    </source>
</reference>
<name>D3S307_FERPA</name>
<proteinExistence type="predicted"/>
<evidence type="ECO:0000313" key="1">
    <source>
        <dbReference type="EMBL" id="ADC64640.1"/>
    </source>
</evidence>
<dbReference type="GeneID" id="8777965"/>
<evidence type="ECO:0000313" key="2">
    <source>
        <dbReference type="Proteomes" id="UP000002613"/>
    </source>
</evidence>
<dbReference type="AlphaFoldDB" id="D3S307"/>